<organism evidence="1 2">
    <name type="scientific">Lophiostoma macrostomum CBS 122681</name>
    <dbReference type="NCBI Taxonomy" id="1314788"/>
    <lineage>
        <taxon>Eukaryota</taxon>
        <taxon>Fungi</taxon>
        <taxon>Dikarya</taxon>
        <taxon>Ascomycota</taxon>
        <taxon>Pezizomycotina</taxon>
        <taxon>Dothideomycetes</taxon>
        <taxon>Pleosporomycetidae</taxon>
        <taxon>Pleosporales</taxon>
        <taxon>Lophiostomataceae</taxon>
        <taxon>Lophiostoma</taxon>
    </lineage>
</organism>
<accession>A0A6A6TIT3</accession>
<dbReference type="Proteomes" id="UP000799324">
    <property type="component" value="Unassembled WGS sequence"/>
</dbReference>
<evidence type="ECO:0000313" key="1">
    <source>
        <dbReference type="EMBL" id="KAF2659939.1"/>
    </source>
</evidence>
<protein>
    <submittedName>
        <fullName evidence="1">Uncharacterized protein</fullName>
    </submittedName>
</protein>
<evidence type="ECO:0000313" key="2">
    <source>
        <dbReference type="Proteomes" id="UP000799324"/>
    </source>
</evidence>
<dbReference type="AlphaFoldDB" id="A0A6A6TIT3"/>
<gene>
    <name evidence="1" type="ORF">K491DRAFT_123291</name>
</gene>
<dbReference type="EMBL" id="MU004303">
    <property type="protein sequence ID" value="KAF2659939.1"/>
    <property type="molecule type" value="Genomic_DNA"/>
</dbReference>
<keyword evidence="2" id="KW-1185">Reference proteome</keyword>
<sequence length="152" mass="17087">MKTRLAIRYCTTRWIQWLSKRMLGSDLFFVDEVKWKKPGTSLCNANSEWFVGYRAADCLAVWHSEKISTFCASTMAGTTHQSYLRCLTQAQCPDKCAVSSRASGIEPRESDSAHVIIIYAALDPEQGISSISSNQYHSEERLFCGSLDSVFV</sequence>
<name>A0A6A6TIT3_9PLEO</name>
<reference evidence="1" key="1">
    <citation type="journal article" date="2020" name="Stud. Mycol.">
        <title>101 Dothideomycetes genomes: a test case for predicting lifestyles and emergence of pathogens.</title>
        <authorList>
            <person name="Haridas S."/>
            <person name="Albert R."/>
            <person name="Binder M."/>
            <person name="Bloem J."/>
            <person name="Labutti K."/>
            <person name="Salamov A."/>
            <person name="Andreopoulos B."/>
            <person name="Baker S."/>
            <person name="Barry K."/>
            <person name="Bills G."/>
            <person name="Bluhm B."/>
            <person name="Cannon C."/>
            <person name="Castanera R."/>
            <person name="Culley D."/>
            <person name="Daum C."/>
            <person name="Ezra D."/>
            <person name="Gonzalez J."/>
            <person name="Henrissat B."/>
            <person name="Kuo A."/>
            <person name="Liang C."/>
            <person name="Lipzen A."/>
            <person name="Lutzoni F."/>
            <person name="Magnuson J."/>
            <person name="Mondo S."/>
            <person name="Nolan M."/>
            <person name="Ohm R."/>
            <person name="Pangilinan J."/>
            <person name="Park H.-J."/>
            <person name="Ramirez L."/>
            <person name="Alfaro M."/>
            <person name="Sun H."/>
            <person name="Tritt A."/>
            <person name="Yoshinaga Y."/>
            <person name="Zwiers L.-H."/>
            <person name="Turgeon B."/>
            <person name="Goodwin S."/>
            <person name="Spatafora J."/>
            <person name="Crous P."/>
            <person name="Grigoriev I."/>
        </authorList>
    </citation>
    <scope>NUCLEOTIDE SEQUENCE</scope>
    <source>
        <strain evidence="1">CBS 122681</strain>
    </source>
</reference>
<proteinExistence type="predicted"/>